<evidence type="ECO:0000259" key="3">
    <source>
        <dbReference type="PROSITE" id="PS51737"/>
    </source>
</evidence>
<gene>
    <name evidence="4" type="ORF">GO999_08040</name>
</gene>
<keyword evidence="5" id="KW-1185">Reference proteome</keyword>
<evidence type="ECO:0000256" key="2">
    <source>
        <dbReference type="ARBA" id="ARBA00023172"/>
    </source>
</evidence>
<dbReference type="Gene3D" id="3.90.1750.20">
    <property type="entry name" value="Putative Large Serine Recombinase, Chain B, Domain 2"/>
    <property type="match status" value="1"/>
</dbReference>
<dbReference type="RefSeq" id="WP_211906736.1">
    <property type="nucleotide sequence ID" value="NZ_CP046674.1"/>
</dbReference>
<dbReference type="Proteomes" id="UP000680989">
    <property type="component" value="Chromosome"/>
</dbReference>
<evidence type="ECO:0000313" key="5">
    <source>
        <dbReference type="Proteomes" id="UP000680989"/>
    </source>
</evidence>
<dbReference type="Pfam" id="PF00239">
    <property type="entry name" value="Resolvase"/>
    <property type="match status" value="1"/>
</dbReference>
<keyword evidence="2" id="KW-0233">DNA recombination</keyword>
<dbReference type="SMART" id="SM00857">
    <property type="entry name" value="Resolvase"/>
    <property type="match status" value="1"/>
</dbReference>
<dbReference type="CDD" id="cd00338">
    <property type="entry name" value="Ser_Recombinase"/>
    <property type="match status" value="1"/>
</dbReference>
<dbReference type="Gene3D" id="3.40.50.1390">
    <property type="entry name" value="Resolvase, N-terminal catalytic domain"/>
    <property type="match status" value="1"/>
</dbReference>
<dbReference type="Pfam" id="PF07508">
    <property type="entry name" value="Recombinase"/>
    <property type="match status" value="1"/>
</dbReference>
<name>A0ABX7ZT04_9RALS</name>
<evidence type="ECO:0000256" key="1">
    <source>
        <dbReference type="ARBA" id="ARBA00023125"/>
    </source>
</evidence>
<protein>
    <submittedName>
        <fullName evidence="4">Recombinase family protein</fullName>
    </submittedName>
</protein>
<dbReference type="InterPro" id="IPR006119">
    <property type="entry name" value="Resolv_N"/>
</dbReference>
<evidence type="ECO:0000313" key="4">
    <source>
        <dbReference type="EMBL" id="QUP58516.1"/>
    </source>
</evidence>
<proteinExistence type="predicted"/>
<dbReference type="EMBL" id="CP046674">
    <property type="protein sequence ID" value="QUP58516.1"/>
    <property type="molecule type" value="Genomic_DNA"/>
</dbReference>
<dbReference type="SUPFAM" id="SSF53041">
    <property type="entry name" value="Resolvase-like"/>
    <property type="match status" value="1"/>
</dbReference>
<organism evidence="4 5">
    <name type="scientific">Ralstonia nicotianae</name>
    <dbReference type="NCBI Taxonomy" id="3037696"/>
    <lineage>
        <taxon>Bacteria</taxon>
        <taxon>Pseudomonadati</taxon>
        <taxon>Pseudomonadota</taxon>
        <taxon>Betaproteobacteria</taxon>
        <taxon>Burkholderiales</taxon>
        <taxon>Burkholderiaceae</taxon>
        <taxon>Ralstonia</taxon>
        <taxon>Ralstonia solanacearum species complex</taxon>
    </lineage>
</organism>
<keyword evidence="1" id="KW-0238">DNA-binding</keyword>
<dbReference type="InterPro" id="IPR050639">
    <property type="entry name" value="SSR_resolvase"/>
</dbReference>
<dbReference type="PROSITE" id="PS51737">
    <property type="entry name" value="RECOMBINASE_DNA_BIND"/>
    <property type="match status" value="1"/>
</dbReference>
<dbReference type="InterPro" id="IPR038109">
    <property type="entry name" value="DNA_bind_recomb_sf"/>
</dbReference>
<reference evidence="5" key="1">
    <citation type="submission" date="2019-12" db="EMBL/GenBank/DDBJ databases">
        <title>Whole-genome sequence of tobacco pathogen Ralstonia pseudosolanacearum strain RS, originating from Yunnan province of China.</title>
        <authorList>
            <person name="Lu C.-H."/>
        </authorList>
    </citation>
    <scope>NUCLEOTIDE SEQUENCE [LARGE SCALE GENOMIC DNA]</scope>
    <source>
        <strain evidence="5">RS</strain>
    </source>
</reference>
<dbReference type="InterPro" id="IPR011109">
    <property type="entry name" value="DNA_bind_recombinase_dom"/>
</dbReference>
<accession>A0ABX7ZT04</accession>
<feature type="domain" description="Recombinase" evidence="3">
    <location>
        <begin position="183"/>
        <end position="291"/>
    </location>
</feature>
<dbReference type="PANTHER" id="PTHR30461:SF2">
    <property type="entry name" value="SERINE RECOMBINASE PINE-RELATED"/>
    <property type="match status" value="1"/>
</dbReference>
<dbReference type="InterPro" id="IPR036162">
    <property type="entry name" value="Resolvase-like_N_sf"/>
</dbReference>
<dbReference type="PANTHER" id="PTHR30461">
    <property type="entry name" value="DNA-INVERTASE FROM LAMBDOID PROPHAGE"/>
    <property type="match status" value="1"/>
</dbReference>
<sequence>MSKARVYSYLRFSDPKQAAGSSADRQIEYARRWAAERQLALDDSLSLRDEGLSAYHQKHVKQGALGVFLSAVEDGTIPMGSVLIVEGLDRLSRAEPIQAQAQAQLAQIVNAGITVVTASDGKEYNRERLRAQPMDLVYSLLVMIRAHEESDTKSKRVKAAIRRQCQGWIAGSWRGIVRNGNDPAWVAPVDGKFELVPEREAAVRAAISMFNRGYGGVRIVRELTESGLQLTGQENGGQHLYKLLRNRALVGERVLTVDREEFVLKGYYPAILTEEEFAGLQHLASKRAGRAVRGTIPSVVTGTGITFCGYCGRPLASQNLTNRRRRPDNSLADGHRRVLCTSYAKDSGCPVGGSCSVAPIERAIMSFCADQMNLTRLLDGDNGASVIAGKLSVARLKVTDIEAQIRRITDALLSDDGEAPAAFMRRARELEESLADKQKDVAARESELVVASSTATPAAAEAWAALAEGVMNIDHEARVQARQLVVDTFSRITVFHRGFRPDDEDGSSIGTQLIAKHGNMRLLNVDRRSGRWRAAEDVNVAALGFTA</sequence>